<proteinExistence type="predicted"/>
<keyword evidence="11" id="KW-0808">Transferase</keyword>
<dbReference type="PANTHER" id="PTHR37324:SF2">
    <property type="entry name" value="PTS SYSTEM GALACTITOL-SPECIFIC EIIC COMPONENT"/>
    <property type="match status" value="1"/>
</dbReference>
<dbReference type="GO" id="GO:0015577">
    <property type="term" value="F:galactitol transmembrane transporter activity"/>
    <property type="evidence" value="ECO:0007669"/>
    <property type="project" value="InterPro"/>
</dbReference>
<feature type="transmembrane region" description="Helical" evidence="9">
    <location>
        <begin position="220"/>
        <end position="242"/>
    </location>
</feature>
<feature type="transmembrane region" description="Helical" evidence="9">
    <location>
        <begin position="96"/>
        <end position="117"/>
    </location>
</feature>
<accession>A0A150N8V1</accession>
<dbReference type="PROSITE" id="PS51104">
    <property type="entry name" value="PTS_EIIC_TYPE_2"/>
    <property type="match status" value="1"/>
</dbReference>
<evidence type="ECO:0000256" key="7">
    <source>
        <dbReference type="ARBA" id="ARBA00022989"/>
    </source>
</evidence>
<feature type="domain" description="PTS EIIC type-2" evidence="10">
    <location>
        <begin position="7"/>
        <end position="445"/>
    </location>
</feature>
<keyword evidence="2" id="KW-0813">Transport</keyword>
<evidence type="ECO:0000256" key="9">
    <source>
        <dbReference type="SAM" id="Phobius"/>
    </source>
</evidence>
<evidence type="ECO:0000256" key="2">
    <source>
        <dbReference type="ARBA" id="ARBA00022448"/>
    </source>
</evidence>
<keyword evidence="6 9" id="KW-0812">Transmembrane</keyword>
<dbReference type="Proteomes" id="UP000075324">
    <property type="component" value="Unassembled WGS sequence"/>
</dbReference>
<evidence type="ECO:0000256" key="3">
    <source>
        <dbReference type="ARBA" id="ARBA00022475"/>
    </source>
</evidence>
<dbReference type="InterPro" id="IPR013014">
    <property type="entry name" value="PTS_EIIC_2"/>
</dbReference>
<dbReference type="EMBL" id="LQYW01000002">
    <property type="protein sequence ID" value="KYD33084.1"/>
    <property type="molecule type" value="Genomic_DNA"/>
</dbReference>
<feature type="transmembrane region" description="Helical" evidence="9">
    <location>
        <begin position="181"/>
        <end position="200"/>
    </location>
</feature>
<dbReference type="InterPro" id="IPR013853">
    <property type="entry name" value="EIIC-GAT"/>
</dbReference>
<dbReference type="EC" id="2.7.1.69" evidence="11"/>
<dbReference type="GO" id="GO:0009401">
    <property type="term" value="P:phosphoenolpyruvate-dependent sugar phosphotransferase system"/>
    <property type="evidence" value="ECO:0007669"/>
    <property type="project" value="UniProtKB-KW"/>
</dbReference>
<sequence length="463" mass="50471">MFLETLKKIFDTFGAQIFVPVIIFIVALGLRVNLKKAFFSALYAGIGLQGFTLLLNAFIPVIMPVVQRMVKSTGVKLPVFDIGWQATAVVAYSTKVGMIFLGLGILLQILLFVLRWTNVFQPGDLWNNYSYMVWGSMIYLTTKSMALAIACMIVLNLYSLLFSEMIAKRWSTYFNYPNCTIVQLHHVGTVPFGIAMNWILNKMGASRINLSPSDLQKKLGFLGEPISLGLILGIFLGIMGNLKRLGSLSSWGEIATVGISTAAIMAIFPKVSGIFAQAFLPLTEAAKKKGKEGGKSREWFLGVNDAAGYGEAATLISGITLIPIMVLMALILPGNKVLPLVDLIALPFMVQGLVAIMNGNIFKVLVSGTIWFSLGLYMATYTAPIFTQVATEVGVTIPSGVLMITSFGILTKPIAGLIFLAFLSKSWLLIGLVIAVYLVSYVLFKKKKEAIYTYMENANSIAA</sequence>
<feature type="transmembrane region" description="Helical" evidence="9">
    <location>
        <begin position="254"/>
        <end position="280"/>
    </location>
</feature>
<gene>
    <name evidence="11" type="ORF">B4110_3557</name>
</gene>
<name>A0A150N8V1_9BACL</name>
<dbReference type="PATRIC" id="fig|153151.4.peg.682"/>
<dbReference type="RefSeq" id="WP_062677065.1">
    <property type="nucleotide sequence ID" value="NZ_LQYW01000002.1"/>
</dbReference>
<reference evidence="11 12" key="1">
    <citation type="submission" date="2016-01" db="EMBL/GenBank/DDBJ databases">
        <title>Draft Genome Sequences of Seven Thermophilic Sporeformers Isolated from Foods.</title>
        <authorList>
            <person name="Berendsen E.M."/>
            <person name="Wells-Bennik M.H."/>
            <person name="Krawcyk A.O."/>
            <person name="De Jong A."/>
            <person name="Holsappel S."/>
            <person name="Eijlander R.T."/>
            <person name="Kuipers O.P."/>
        </authorList>
    </citation>
    <scope>NUCLEOTIDE SEQUENCE [LARGE SCALE GENOMIC DNA]</scope>
    <source>
        <strain evidence="11 12">B4110</strain>
    </source>
</reference>
<organism evidence="11 12">
    <name type="scientific">Parageobacillus toebii</name>
    <dbReference type="NCBI Taxonomy" id="153151"/>
    <lineage>
        <taxon>Bacteria</taxon>
        <taxon>Bacillati</taxon>
        <taxon>Bacillota</taxon>
        <taxon>Bacilli</taxon>
        <taxon>Bacillales</taxon>
        <taxon>Anoxybacillaceae</taxon>
        <taxon>Parageobacillus</taxon>
    </lineage>
</organism>
<comment type="caution">
    <text evidence="11">The sequence shown here is derived from an EMBL/GenBank/DDBJ whole genome shotgun (WGS) entry which is preliminary data.</text>
</comment>
<keyword evidence="8 9" id="KW-0472">Membrane</keyword>
<dbReference type="PIRSF" id="PIRSF006304">
    <property type="entry name" value="GatC"/>
    <property type="match status" value="1"/>
</dbReference>
<comment type="subcellular location">
    <subcellularLocation>
        <location evidence="1">Cell membrane</location>
        <topology evidence="1">Multi-pass membrane protein</topology>
    </subcellularLocation>
</comment>
<feature type="transmembrane region" description="Helical" evidence="9">
    <location>
        <begin position="12"/>
        <end position="30"/>
    </location>
</feature>
<evidence type="ECO:0000256" key="6">
    <source>
        <dbReference type="ARBA" id="ARBA00022692"/>
    </source>
</evidence>
<keyword evidence="4" id="KW-0762">Sugar transport</keyword>
<feature type="transmembrane region" description="Helical" evidence="9">
    <location>
        <begin position="42"/>
        <end position="66"/>
    </location>
</feature>
<keyword evidence="5" id="KW-0598">Phosphotransferase system</keyword>
<evidence type="ECO:0000256" key="4">
    <source>
        <dbReference type="ARBA" id="ARBA00022597"/>
    </source>
</evidence>
<dbReference type="PANTHER" id="PTHR37324">
    <property type="entry name" value="PTS SYSTEM GALACTITOL-SPECIFIC EIIC COMPONENT"/>
    <property type="match status" value="1"/>
</dbReference>
<dbReference type="InterPro" id="IPR004703">
    <property type="entry name" value="PTS_sugar-sp_permease"/>
</dbReference>
<evidence type="ECO:0000256" key="1">
    <source>
        <dbReference type="ARBA" id="ARBA00004651"/>
    </source>
</evidence>
<feature type="transmembrane region" description="Helical" evidence="9">
    <location>
        <begin position="344"/>
        <end position="362"/>
    </location>
</feature>
<protein>
    <submittedName>
        <fullName evidence="11">PTS system, galactitol-specific IIC component</fullName>
        <ecNumber evidence="11">2.7.1.69</ecNumber>
    </submittedName>
</protein>
<feature type="transmembrane region" description="Helical" evidence="9">
    <location>
        <begin position="401"/>
        <end position="421"/>
    </location>
</feature>
<feature type="transmembrane region" description="Helical" evidence="9">
    <location>
        <begin position="312"/>
        <end position="332"/>
    </location>
</feature>
<dbReference type="Pfam" id="PF03611">
    <property type="entry name" value="EIIC-GAT"/>
    <property type="match status" value="1"/>
</dbReference>
<evidence type="ECO:0000256" key="8">
    <source>
        <dbReference type="ARBA" id="ARBA00023136"/>
    </source>
</evidence>
<evidence type="ECO:0000259" key="10">
    <source>
        <dbReference type="PROSITE" id="PS51104"/>
    </source>
</evidence>
<dbReference type="GO" id="GO:0016740">
    <property type="term" value="F:transferase activity"/>
    <property type="evidence" value="ECO:0007669"/>
    <property type="project" value="UniProtKB-KW"/>
</dbReference>
<keyword evidence="7 9" id="KW-1133">Transmembrane helix</keyword>
<evidence type="ECO:0000313" key="12">
    <source>
        <dbReference type="Proteomes" id="UP000075324"/>
    </source>
</evidence>
<evidence type="ECO:0000313" key="11">
    <source>
        <dbReference type="EMBL" id="KYD33084.1"/>
    </source>
</evidence>
<feature type="transmembrane region" description="Helical" evidence="9">
    <location>
        <begin position="137"/>
        <end position="161"/>
    </location>
</feature>
<evidence type="ECO:0000256" key="5">
    <source>
        <dbReference type="ARBA" id="ARBA00022683"/>
    </source>
</evidence>
<dbReference type="AlphaFoldDB" id="A0A150N8V1"/>
<feature type="transmembrane region" description="Helical" evidence="9">
    <location>
        <begin position="368"/>
        <end position="389"/>
    </location>
</feature>
<keyword evidence="3" id="KW-1003">Cell membrane</keyword>
<dbReference type="GO" id="GO:0005886">
    <property type="term" value="C:plasma membrane"/>
    <property type="evidence" value="ECO:0007669"/>
    <property type="project" value="UniProtKB-SubCell"/>
</dbReference>
<feature type="transmembrane region" description="Helical" evidence="9">
    <location>
        <begin position="427"/>
        <end position="444"/>
    </location>
</feature>